<dbReference type="Proteomes" id="UP000684084">
    <property type="component" value="Unassembled WGS sequence"/>
</dbReference>
<name>A0A915ZBI2_9GLOM</name>
<reference evidence="1" key="1">
    <citation type="submission" date="2020-05" db="EMBL/GenBank/DDBJ databases">
        <authorList>
            <person name="Rincon C."/>
            <person name="Sanders R I."/>
            <person name="Robbins C."/>
            <person name="Chaturvedi A."/>
        </authorList>
    </citation>
    <scope>NUCLEOTIDE SEQUENCE</scope>
    <source>
        <strain evidence="1">CHB12</strain>
    </source>
</reference>
<dbReference type="OrthoDB" id="2396852at2759"/>
<dbReference type="AlphaFoldDB" id="A0A915ZBI2"/>
<proteinExistence type="predicted"/>
<comment type="caution">
    <text evidence="1">The sequence shown here is derived from an EMBL/GenBank/DDBJ whole genome shotgun (WGS) entry which is preliminary data.</text>
</comment>
<gene>
    <name evidence="1" type="ORF">CHRIB12_LOCUS11877</name>
</gene>
<dbReference type="EMBL" id="CAGKOT010000025">
    <property type="protein sequence ID" value="CAB5368671.1"/>
    <property type="molecule type" value="Genomic_DNA"/>
</dbReference>
<sequence length="86" mass="9663">MPHSKATFTSISLSPFISKSSSKTIIKELNNDNEYVTRELDFDIDGIQSQSLSKTSSEINPSGKRGIENEIYVNKKHVKISNETEE</sequence>
<protein>
    <submittedName>
        <fullName evidence="1">Uncharacterized protein</fullName>
    </submittedName>
</protein>
<evidence type="ECO:0000313" key="2">
    <source>
        <dbReference type="Proteomes" id="UP000684084"/>
    </source>
</evidence>
<evidence type="ECO:0000313" key="1">
    <source>
        <dbReference type="EMBL" id="CAB5368671.1"/>
    </source>
</evidence>
<organism evidence="1 2">
    <name type="scientific">Rhizophagus irregularis</name>
    <dbReference type="NCBI Taxonomy" id="588596"/>
    <lineage>
        <taxon>Eukaryota</taxon>
        <taxon>Fungi</taxon>
        <taxon>Fungi incertae sedis</taxon>
        <taxon>Mucoromycota</taxon>
        <taxon>Glomeromycotina</taxon>
        <taxon>Glomeromycetes</taxon>
        <taxon>Glomerales</taxon>
        <taxon>Glomeraceae</taxon>
        <taxon>Rhizophagus</taxon>
    </lineage>
</organism>
<accession>A0A915ZBI2</accession>